<dbReference type="Proteomes" id="UP000053766">
    <property type="component" value="Unassembled WGS sequence"/>
</dbReference>
<evidence type="ECO:0000256" key="1">
    <source>
        <dbReference type="SAM" id="Phobius"/>
    </source>
</evidence>
<dbReference type="SUPFAM" id="SSF57302">
    <property type="entry name" value="Snake toxin-like"/>
    <property type="match status" value="1"/>
</dbReference>
<gene>
    <name evidence="2" type="ORF">DICVIV_12552</name>
</gene>
<proteinExistence type="predicted"/>
<feature type="transmembrane region" description="Helical" evidence="1">
    <location>
        <begin position="57"/>
        <end position="76"/>
    </location>
</feature>
<evidence type="ECO:0000313" key="3">
    <source>
        <dbReference type="Proteomes" id="UP000053766"/>
    </source>
</evidence>
<keyword evidence="1" id="KW-0812">Transmembrane</keyword>
<accession>A0A0D8XA78</accession>
<evidence type="ECO:0000313" key="2">
    <source>
        <dbReference type="EMBL" id="KJH41473.1"/>
    </source>
</evidence>
<name>A0A0D8XA78_DICVI</name>
<reference evidence="3" key="2">
    <citation type="journal article" date="2016" name="Sci. Rep.">
        <title>Dictyocaulus viviparus genome, variome and transcriptome elucidate lungworm biology and support future intervention.</title>
        <authorList>
            <person name="McNulty S.N."/>
            <person name="Strube C."/>
            <person name="Rosa B.A."/>
            <person name="Martin J.C."/>
            <person name="Tyagi R."/>
            <person name="Choi Y.J."/>
            <person name="Wang Q."/>
            <person name="Hallsworth Pepin K."/>
            <person name="Zhang X."/>
            <person name="Ozersky P."/>
            <person name="Wilson R.K."/>
            <person name="Sternberg P.W."/>
            <person name="Gasser R.B."/>
            <person name="Mitreva M."/>
        </authorList>
    </citation>
    <scope>NUCLEOTIDE SEQUENCE [LARGE SCALE GENOMIC DNA]</scope>
    <source>
        <strain evidence="3">HannoverDv2000</strain>
    </source>
</reference>
<keyword evidence="1" id="KW-1133">Transmembrane helix</keyword>
<protein>
    <submittedName>
        <fullName evidence="2">Uncharacterized protein</fullName>
    </submittedName>
</protein>
<keyword evidence="3" id="KW-1185">Reference proteome</keyword>
<dbReference type="EMBL" id="KN716817">
    <property type="protein sequence ID" value="KJH41473.1"/>
    <property type="molecule type" value="Genomic_DNA"/>
</dbReference>
<keyword evidence="1" id="KW-0472">Membrane</keyword>
<organism evidence="2 3">
    <name type="scientific">Dictyocaulus viviparus</name>
    <name type="common">Bovine lungworm</name>
    <dbReference type="NCBI Taxonomy" id="29172"/>
    <lineage>
        <taxon>Eukaryota</taxon>
        <taxon>Metazoa</taxon>
        <taxon>Ecdysozoa</taxon>
        <taxon>Nematoda</taxon>
        <taxon>Chromadorea</taxon>
        <taxon>Rhabditida</taxon>
        <taxon>Rhabditina</taxon>
        <taxon>Rhabditomorpha</taxon>
        <taxon>Strongyloidea</taxon>
        <taxon>Metastrongylidae</taxon>
        <taxon>Dictyocaulus</taxon>
    </lineage>
</organism>
<dbReference type="AlphaFoldDB" id="A0A0D8XA78"/>
<sequence>MCSISVETVGGKALFSQRKCSSQGCHNMNTNSPYCCCHTDECNTISFYELNSRTTYSIQYIGHSLILIIVIARLVII</sequence>
<reference evidence="2 3" key="1">
    <citation type="submission" date="2013-11" db="EMBL/GenBank/DDBJ databases">
        <title>Draft genome of the bovine lungworm Dictyocaulus viviparus.</title>
        <authorList>
            <person name="Mitreva M."/>
        </authorList>
    </citation>
    <scope>NUCLEOTIDE SEQUENCE [LARGE SCALE GENOMIC DNA]</scope>
    <source>
        <strain evidence="2 3">HannoverDv2000</strain>
    </source>
</reference>
<dbReference type="InterPro" id="IPR045860">
    <property type="entry name" value="Snake_toxin-like_sf"/>
</dbReference>